<dbReference type="NCBIfam" id="TIGR02521">
    <property type="entry name" value="type_IV_pilW"/>
    <property type="match status" value="1"/>
</dbReference>
<evidence type="ECO:0000256" key="3">
    <source>
        <dbReference type="PROSITE-ProRule" id="PRU00339"/>
    </source>
</evidence>
<gene>
    <name evidence="4" type="ORF">BCL93_106145</name>
</gene>
<dbReference type="Proteomes" id="UP000249700">
    <property type="component" value="Unassembled WGS sequence"/>
</dbReference>
<dbReference type="InterPro" id="IPR013360">
    <property type="entry name" value="Pilus_4_PilW"/>
</dbReference>
<dbReference type="SUPFAM" id="SSF48452">
    <property type="entry name" value="TPR-like"/>
    <property type="match status" value="1"/>
</dbReference>
<dbReference type="AlphaFoldDB" id="A0A328XNI8"/>
<proteinExistence type="predicted"/>
<feature type="repeat" description="TPR" evidence="3">
    <location>
        <begin position="49"/>
        <end position="82"/>
    </location>
</feature>
<dbReference type="Gene3D" id="1.25.40.10">
    <property type="entry name" value="Tetratricopeptide repeat domain"/>
    <property type="match status" value="1"/>
</dbReference>
<keyword evidence="1" id="KW-0677">Repeat</keyword>
<evidence type="ECO:0000256" key="2">
    <source>
        <dbReference type="ARBA" id="ARBA00022803"/>
    </source>
</evidence>
<evidence type="ECO:0000313" key="4">
    <source>
        <dbReference type="EMBL" id="RAR60940.1"/>
    </source>
</evidence>
<organism evidence="4 5">
    <name type="scientific">Onishia taeanensis</name>
    <dbReference type="NCBI Taxonomy" id="284577"/>
    <lineage>
        <taxon>Bacteria</taxon>
        <taxon>Pseudomonadati</taxon>
        <taxon>Pseudomonadota</taxon>
        <taxon>Gammaproteobacteria</taxon>
        <taxon>Oceanospirillales</taxon>
        <taxon>Halomonadaceae</taxon>
        <taxon>Onishia</taxon>
    </lineage>
</organism>
<feature type="repeat" description="TPR" evidence="3">
    <location>
        <begin position="83"/>
        <end position="116"/>
    </location>
</feature>
<dbReference type="PANTHER" id="PTHR45586">
    <property type="entry name" value="TPR REPEAT-CONTAINING PROTEIN PA4667"/>
    <property type="match status" value="1"/>
</dbReference>
<comment type="caution">
    <text evidence="4">The sequence shown here is derived from an EMBL/GenBank/DDBJ whole genome shotgun (WGS) entry which is preliminary data.</text>
</comment>
<reference evidence="4 5" key="1">
    <citation type="submission" date="2018-06" db="EMBL/GenBank/DDBJ databases">
        <title>Comparative analysis of microorganisms from saline springs in Andes Mountain Range, Colombia.</title>
        <authorList>
            <person name="Rubin E."/>
        </authorList>
    </citation>
    <scope>NUCLEOTIDE SEQUENCE [LARGE SCALE GENOMIC DNA]</scope>
    <source>
        <strain evidence="4 5">USBA-857</strain>
    </source>
</reference>
<protein>
    <submittedName>
        <fullName evidence="4">Type IV pilus assembly protein PilF</fullName>
    </submittedName>
</protein>
<sequence>MPQEMSMTRRHRRPAFAGRGALITTLLCMVWLGGCAAPASQQRDQEDSAEAYTRLGTAYLERNNLPRATRALNNALKADPNDPEALQAMAMIFQRQGEATLASEYFRRALDAAPDLTRARNNFAAFLYAQGRTREACDQLALASEDTQYANRAQLFANLGQCQRELGNPVQAREALERAKVIDPRMTRSYLLLAQLDYAQGHQARAWDNIQAHMRLAGITPENLALARDIALARGDTEQADFYARQLASSGSPDGSRGTP</sequence>
<feature type="repeat" description="TPR" evidence="3">
    <location>
        <begin position="153"/>
        <end position="186"/>
    </location>
</feature>
<dbReference type="PANTHER" id="PTHR45586:SF14">
    <property type="entry name" value="TETRATRICOPEPTIDE TPR_2 REPEAT PROTEIN"/>
    <property type="match status" value="1"/>
</dbReference>
<dbReference type="InterPro" id="IPR019734">
    <property type="entry name" value="TPR_rpt"/>
</dbReference>
<keyword evidence="2 3" id="KW-0802">TPR repeat</keyword>
<evidence type="ECO:0000313" key="5">
    <source>
        <dbReference type="Proteomes" id="UP000249700"/>
    </source>
</evidence>
<accession>A0A328XNI8</accession>
<dbReference type="SMART" id="SM00028">
    <property type="entry name" value="TPR"/>
    <property type="match status" value="3"/>
</dbReference>
<name>A0A328XNI8_9GAMM</name>
<dbReference type="EMBL" id="QLSX01000006">
    <property type="protein sequence ID" value="RAR60940.1"/>
    <property type="molecule type" value="Genomic_DNA"/>
</dbReference>
<dbReference type="InterPro" id="IPR051012">
    <property type="entry name" value="CellSynth/LPSAsmb/PSIAsmb"/>
</dbReference>
<dbReference type="PROSITE" id="PS50005">
    <property type="entry name" value="TPR"/>
    <property type="match status" value="3"/>
</dbReference>
<dbReference type="InterPro" id="IPR011990">
    <property type="entry name" value="TPR-like_helical_dom_sf"/>
</dbReference>
<dbReference type="Pfam" id="PF13174">
    <property type="entry name" value="TPR_6"/>
    <property type="match status" value="1"/>
</dbReference>
<dbReference type="PROSITE" id="PS50293">
    <property type="entry name" value="TPR_REGION"/>
    <property type="match status" value="1"/>
</dbReference>
<dbReference type="Pfam" id="PF13432">
    <property type="entry name" value="TPR_16"/>
    <property type="match status" value="1"/>
</dbReference>
<evidence type="ECO:0000256" key="1">
    <source>
        <dbReference type="ARBA" id="ARBA00022737"/>
    </source>
</evidence>